<keyword evidence="3" id="KW-1185">Reference proteome</keyword>
<sequence>MIDLLKSVGVTLMAPRRALGKRPHGSSVHAPQPPAPQLDELWFRSEAAQARFPWWVPVISYTETTRPYLVKHFYANLELHGDVNDPNQGEQVSLPYLVIHTMNQATLADQASNLPYGHLITSLLRCLGVGMRGEVAAEDTMTSDIDWDAILRMQMDNLPVSDDELEARPRPLRRVAAAAAAANAAYAAEAESDDDEDRAEGVPASAPQPTPAAPPSTSIARPSHPPPDPVLSIFTEIRDTQRVILESQREMGQELGRLARSLRVTQDQVHWLRVAYERDYDIADPIPPRPPTP</sequence>
<dbReference type="AlphaFoldDB" id="A0A9Q0KLY4"/>
<gene>
    <name evidence="2" type="ORF">NE237_006151</name>
</gene>
<dbReference type="Proteomes" id="UP001141806">
    <property type="component" value="Unassembled WGS sequence"/>
</dbReference>
<dbReference type="EMBL" id="JAMYWD010000004">
    <property type="protein sequence ID" value="KAJ4972977.1"/>
    <property type="molecule type" value="Genomic_DNA"/>
</dbReference>
<feature type="region of interest" description="Disordered" evidence="1">
    <location>
        <begin position="186"/>
        <end position="230"/>
    </location>
</feature>
<accession>A0A9Q0KLY4</accession>
<reference evidence="2" key="1">
    <citation type="journal article" date="2023" name="Plant J.">
        <title>The genome of the king protea, Protea cynaroides.</title>
        <authorList>
            <person name="Chang J."/>
            <person name="Duong T.A."/>
            <person name="Schoeman C."/>
            <person name="Ma X."/>
            <person name="Roodt D."/>
            <person name="Barker N."/>
            <person name="Li Z."/>
            <person name="Van de Peer Y."/>
            <person name="Mizrachi E."/>
        </authorList>
    </citation>
    <scope>NUCLEOTIDE SEQUENCE</scope>
    <source>
        <tissue evidence="2">Young leaves</tissue>
    </source>
</reference>
<evidence type="ECO:0000313" key="2">
    <source>
        <dbReference type="EMBL" id="KAJ4972977.1"/>
    </source>
</evidence>
<evidence type="ECO:0000313" key="3">
    <source>
        <dbReference type="Proteomes" id="UP001141806"/>
    </source>
</evidence>
<protein>
    <submittedName>
        <fullName evidence="2">Uncharacterized protein</fullName>
    </submittedName>
</protein>
<comment type="caution">
    <text evidence="2">The sequence shown here is derived from an EMBL/GenBank/DDBJ whole genome shotgun (WGS) entry which is preliminary data.</text>
</comment>
<evidence type="ECO:0000256" key="1">
    <source>
        <dbReference type="SAM" id="MobiDB-lite"/>
    </source>
</evidence>
<proteinExistence type="predicted"/>
<organism evidence="2 3">
    <name type="scientific">Protea cynaroides</name>
    <dbReference type="NCBI Taxonomy" id="273540"/>
    <lineage>
        <taxon>Eukaryota</taxon>
        <taxon>Viridiplantae</taxon>
        <taxon>Streptophyta</taxon>
        <taxon>Embryophyta</taxon>
        <taxon>Tracheophyta</taxon>
        <taxon>Spermatophyta</taxon>
        <taxon>Magnoliopsida</taxon>
        <taxon>Proteales</taxon>
        <taxon>Proteaceae</taxon>
        <taxon>Protea</taxon>
    </lineage>
</organism>
<name>A0A9Q0KLY4_9MAGN</name>